<comment type="caution">
    <text evidence="2">The sequence shown here is derived from an EMBL/GenBank/DDBJ whole genome shotgun (WGS) entry which is preliminary data.</text>
</comment>
<dbReference type="HOGENOM" id="CLU_1455199_0_0_1"/>
<dbReference type="KEGG" id="sapo:SAPIO_CDS1105"/>
<dbReference type="RefSeq" id="XP_016646018.1">
    <property type="nucleotide sequence ID" value="XM_016784463.1"/>
</dbReference>
<accession>A0A084GFV7</accession>
<gene>
    <name evidence="2" type="ORF">SAPIO_CDS1105</name>
</gene>
<dbReference type="GeneID" id="27720177"/>
<reference evidence="2 3" key="1">
    <citation type="journal article" date="2014" name="Genome Announc.">
        <title>Draft genome sequence of the pathogenic fungus Scedosporium apiospermum.</title>
        <authorList>
            <person name="Vandeputte P."/>
            <person name="Ghamrawi S."/>
            <person name="Rechenmann M."/>
            <person name="Iltis A."/>
            <person name="Giraud S."/>
            <person name="Fleury M."/>
            <person name="Thornton C."/>
            <person name="Delhaes L."/>
            <person name="Meyer W."/>
            <person name="Papon N."/>
            <person name="Bouchara J.P."/>
        </authorList>
    </citation>
    <scope>NUCLEOTIDE SEQUENCE [LARGE SCALE GENOMIC DNA]</scope>
    <source>
        <strain evidence="2 3">IHEM 14462</strain>
    </source>
</reference>
<organism evidence="2 3">
    <name type="scientific">Pseudallescheria apiosperma</name>
    <name type="common">Scedosporium apiospermum</name>
    <dbReference type="NCBI Taxonomy" id="563466"/>
    <lineage>
        <taxon>Eukaryota</taxon>
        <taxon>Fungi</taxon>
        <taxon>Dikarya</taxon>
        <taxon>Ascomycota</taxon>
        <taxon>Pezizomycotina</taxon>
        <taxon>Sordariomycetes</taxon>
        <taxon>Hypocreomycetidae</taxon>
        <taxon>Microascales</taxon>
        <taxon>Microascaceae</taxon>
        <taxon>Scedosporium</taxon>
    </lineage>
</organism>
<evidence type="ECO:0000313" key="3">
    <source>
        <dbReference type="Proteomes" id="UP000028545"/>
    </source>
</evidence>
<feature type="compositionally biased region" description="Pro residues" evidence="1">
    <location>
        <begin position="87"/>
        <end position="101"/>
    </location>
</feature>
<dbReference type="AlphaFoldDB" id="A0A084GFV7"/>
<name>A0A084GFV7_PSEDA</name>
<feature type="compositionally biased region" description="Pro residues" evidence="1">
    <location>
        <begin position="34"/>
        <end position="45"/>
    </location>
</feature>
<dbReference type="VEuPathDB" id="FungiDB:SAPIO_CDS1105"/>
<feature type="compositionally biased region" description="Basic and acidic residues" evidence="1">
    <location>
        <begin position="46"/>
        <end position="56"/>
    </location>
</feature>
<dbReference type="OrthoDB" id="10407763at2759"/>
<evidence type="ECO:0000256" key="1">
    <source>
        <dbReference type="SAM" id="MobiDB-lite"/>
    </source>
</evidence>
<sequence>MRGRSRSRERDDCPDCAGAGRSRPPQRSMSGARSPPPPERLPSPPRDYDAPRERTRSLSPGPIHRAWHRLWHPHHHHHHHHHHNPPYYEPQYPPPPPPLKNPGPFTLQVHDRTADDPRPHNPHGRSFTITVTPDTRPCDIIFSLAPPRSRCLVLVCSTFQPAYVMPKDVSLPEIANMRCWLEIVDG</sequence>
<keyword evidence="3" id="KW-1185">Reference proteome</keyword>
<dbReference type="Proteomes" id="UP000028545">
    <property type="component" value="Unassembled WGS sequence"/>
</dbReference>
<feature type="region of interest" description="Disordered" evidence="1">
    <location>
        <begin position="75"/>
        <end position="129"/>
    </location>
</feature>
<dbReference type="EMBL" id="JOWA01000044">
    <property type="protein sequence ID" value="KEZ46219.1"/>
    <property type="molecule type" value="Genomic_DNA"/>
</dbReference>
<protein>
    <submittedName>
        <fullName evidence="2">Uncharacterized protein</fullName>
    </submittedName>
</protein>
<feature type="compositionally biased region" description="Basic and acidic residues" evidence="1">
    <location>
        <begin position="1"/>
        <end position="13"/>
    </location>
</feature>
<feature type="compositionally biased region" description="Basic residues" evidence="1">
    <location>
        <begin position="75"/>
        <end position="84"/>
    </location>
</feature>
<proteinExistence type="predicted"/>
<evidence type="ECO:0000313" key="2">
    <source>
        <dbReference type="EMBL" id="KEZ46219.1"/>
    </source>
</evidence>
<feature type="region of interest" description="Disordered" evidence="1">
    <location>
        <begin position="1"/>
        <end position="60"/>
    </location>
</feature>
<feature type="compositionally biased region" description="Basic and acidic residues" evidence="1">
    <location>
        <begin position="109"/>
        <end position="119"/>
    </location>
</feature>